<dbReference type="AlphaFoldDB" id="R4XIX6"/>
<feature type="binding site" evidence="14">
    <location>
        <position position="153"/>
    </location>
    <ligand>
        <name>substrate</name>
    </ligand>
</feature>
<comment type="cofactor">
    <cofactor evidence="2">
        <name>Ca(2+)</name>
        <dbReference type="ChEBI" id="CHEBI:29108"/>
    </cofactor>
</comment>
<feature type="binding site" evidence="14">
    <location>
        <position position="294"/>
    </location>
    <ligand>
        <name>substrate</name>
    </ligand>
</feature>
<feature type="binding site" evidence="13">
    <location>
        <position position="155"/>
    </location>
    <ligand>
        <name>Ca(2+)</name>
        <dbReference type="ChEBI" id="CHEBI:29108"/>
        <label>2</label>
    </ligand>
</feature>
<evidence type="ECO:0000259" key="17">
    <source>
        <dbReference type="SMART" id="SM00642"/>
    </source>
</evidence>
<evidence type="ECO:0000256" key="5">
    <source>
        <dbReference type="ARBA" id="ARBA00022723"/>
    </source>
</evidence>
<dbReference type="CDD" id="cd11319">
    <property type="entry name" value="AmyAc_euk_AmyA"/>
    <property type="match status" value="1"/>
</dbReference>
<feature type="site" description="Transition state stabilizer" evidence="12">
    <location>
        <position position="246"/>
    </location>
</feature>
<feature type="binding site" evidence="13">
    <location>
        <position position="159"/>
    </location>
    <ligand>
        <name>Ca(2+)</name>
        <dbReference type="ChEBI" id="CHEBI:29108"/>
        <label>1</label>
    </ligand>
</feature>
<feature type="active site" description="Proton donor" evidence="11">
    <location>
        <position position="179"/>
    </location>
</feature>
<comment type="catalytic activity">
    <reaction evidence="1 16">
        <text>Endohydrolysis of (1-&gt;4)-alpha-D-glucosidic linkages in polysaccharides containing three or more (1-&gt;4)-alpha-linked D-glucose units.</text>
        <dbReference type="EC" id="3.2.1.1"/>
    </reaction>
</comment>
<dbReference type="EMBL" id="CAHR02000137">
    <property type="protein sequence ID" value="CCG83318.1"/>
    <property type="molecule type" value="Genomic_DNA"/>
</dbReference>
<dbReference type="InterPro" id="IPR006047">
    <property type="entry name" value="GH13_cat_dom"/>
</dbReference>
<feature type="binding site" evidence="14">
    <location>
        <position position="246"/>
    </location>
    <ligand>
        <name>substrate</name>
    </ligand>
</feature>
<gene>
    <name evidence="18" type="ORF">TAPDE_003521</name>
</gene>
<evidence type="ECO:0000256" key="6">
    <source>
        <dbReference type="ARBA" id="ARBA00022729"/>
    </source>
</evidence>
<keyword evidence="6" id="KW-0732">Signal</keyword>
<feature type="binding site" evidence="13">
    <location>
        <position position="124"/>
    </location>
    <ligand>
        <name>Ca(2+)</name>
        <dbReference type="ChEBI" id="CHEBI:29108"/>
        <label>1</label>
    </ligand>
</feature>
<dbReference type="PIRSF" id="PIRSF001024">
    <property type="entry name" value="Alph-amyl_fung"/>
    <property type="match status" value="1"/>
</dbReference>
<dbReference type="SUPFAM" id="SSF51445">
    <property type="entry name" value="(Trans)glycosidases"/>
    <property type="match status" value="1"/>
</dbReference>
<feature type="binding site" evidence="14">
    <location>
        <position position="74"/>
    </location>
    <ligand>
        <name>substrate</name>
    </ligand>
</feature>
<reference evidence="18 19" key="1">
    <citation type="journal article" date="2013" name="MBio">
        <title>Genome sequencing of the plant pathogen Taphrina deformans, the causal agent of peach leaf curl.</title>
        <authorList>
            <person name="Cisse O.H."/>
            <person name="Almeida J.M.G.C.F."/>
            <person name="Fonseca A."/>
            <person name="Kumar A.A."/>
            <person name="Salojaervi J."/>
            <person name="Overmyer K."/>
            <person name="Hauser P.M."/>
            <person name="Pagni M."/>
        </authorList>
    </citation>
    <scope>NUCLEOTIDE SEQUENCE [LARGE SCALE GENOMIC DNA]</scope>
    <source>
        <strain evidence="19">PYCC 5710 / ATCC 11124 / CBS 356.35 / IMI 108563 / JCM 9778 / NBRC 8474</strain>
    </source>
</reference>
<feature type="binding site" evidence="13">
    <location>
        <position position="73"/>
    </location>
    <ligand>
        <name>Ca(2+)</name>
        <dbReference type="ChEBI" id="CHEBI:29108"/>
        <label>1</label>
    </ligand>
</feature>
<organism evidence="18 19">
    <name type="scientific">Taphrina deformans (strain PYCC 5710 / ATCC 11124 / CBS 356.35 / IMI 108563 / JCM 9778 / NBRC 8474)</name>
    <name type="common">Peach leaf curl fungus</name>
    <name type="synonym">Lalaria deformans</name>
    <dbReference type="NCBI Taxonomy" id="1097556"/>
    <lineage>
        <taxon>Eukaryota</taxon>
        <taxon>Fungi</taxon>
        <taxon>Dikarya</taxon>
        <taxon>Ascomycota</taxon>
        <taxon>Taphrinomycotina</taxon>
        <taxon>Taphrinomycetes</taxon>
        <taxon>Taphrinales</taxon>
        <taxon>Taphrinaceae</taxon>
        <taxon>Taphrina</taxon>
    </lineage>
</organism>
<evidence type="ECO:0000256" key="8">
    <source>
        <dbReference type="ARBA" id="ARBA00022837"/>
    </source>
</evidence>
<dbReference type="Gene3D" id="3.20.20.80">
    <property type="entry name" value="Glycosidases"/>
    <property type="match status" value="1"/>
</dbReference>
<protein>
    <recommendedName>
        <fullName evidence="4 16">Alpha-amylase</fullName>
        <ecNumber evidence="4 16">3.2.1.1</ecNumber>
    </recommendedName>
</protein>
<feature type="binding site" evidence="13">
    <location>
        <position position="179"/>
    </location>
    <ligand>
        <name>Ca(2+)</name>
        <dbReference type="ChEBI" id="CHEBI:29108"/>
        <label>2</label>
    </ligand>
</feature>
<keyword evidence="8 13" id="KW-0106">Calcium</keyword>
<evidence type="ECO:0000256" key="10">
    <source>
        <dbReference type="ARBA" id="ARBA00023295"/>
    </source>
</evidence>
<feature type="domain" description="Glycosyl hydrolase family 13 catalytic" evidence="17">
    <location>
        <begin position="1"/>
        <end position="318"/>
    </location>
</feature>
<keyword evidence="5 13" id="KW-0479">Metal-binding</keyword>
<comment type="similarity">
    <text evidence="3 15">Belongs to the glycosyl hydrolase 13 family.</text>
</comment>
<evidence type="ECO:0000256" key="15">
    <source>
        <dbReference type="RuleBase" id="RU003615"/>
    </source>
</evidence>
<evidence type="ECO:0000313" key="18">
    <source>
        <dbReference type="EMBL" id="CCG83318.1"/>
    </source>
</evidence>
<evidence type="ECO:0000256" key="7">
    <source>
        <dbReference type="ARBA" id="ARBA00022801"/>
    </source>
</evidence>
<feature type="active site" description="Nucleophile" evidence="11">
    <location>
        <position position="155"/>
    </location>
</feature>
<keyword evidence="9 16" id="KW-0119">Carbohydrate metabolism</keyword>
<dbReference type="GO" id="GO:0009986">
    <property type="term" value="C:cell surface"/>
    <property type="evidence" value="ECO:0007669"/>
    <property type="project" value="UniProtKB-ARBA"/>
</dbReference>
<feature type="binding site" evidence="14">
    <location>
        <position position="35"/>
    </location>
    <ligand>
        <name>substrate</name>
    </ligand>
</feature>
<evidence type="ECO:0000256" key="4">
    <source>
        <dbReference type="ARBA" id="ARBA00012595"/>
    </source>
</evidence>
<dbReference type="EC" id="3.2.1.1" evidence="4 16"/>
<name>R4XIX6_TAPDE</name>
<dbReference type="GO" id="GO:0004556">
    <property type="term" value="F:alpha-amylase activity"/>
    <property type="evidence" value="ECO:0007669"/>
    <property type="project" value="UniProtKB-UniRule"/>
</dbReference>
<dbReference type="GO" id="GO:0005975">
    <property type="term" value="P:carbohydrate metabolic process"/>
    <property type="evidence" value="ECO:0007669"/>
    <property type="project" value="InterPro"/>
</dbReference>
<dbReference type="GO" id="GO:0005509">
    <property type="term" value="F:calcium ion binding"/>
    <property type="evidence" value="ECO:0007669"/>
    <property type="project" value="InterPro"/>
</dbReference>
<proteinExistence type="inferred from homology"/>
<evidence type="ECO:0000256" key="12">
    <source>
        <dbReference type="PIRSR" id="PIRSR001024-2"/>
    </source>
</evidence>
<dbReference type="Gene3D" id="2.60.40.1180">
    <property type="entry name" value="Golgi alpha-mannosidase II"/>
    <property type="match status" value="1"/>
</dbReference>
<dbReference type="OrthoDB" id="204980at2759"/>
<feature type="binding site" evidence="13">
    <location>
        <position position="111"/>
    </location>
    <ligand>
        <name>Ca(2+)</name>
        <dbReference type="ChEBI" id="CHEBI:29108"/>
        <label>1</label>
    </ligand>
</feature>
<dbReference type="InterPro" id="IPR013777">
    <property type="entry name" value="A-amylase-like"/>
</dbReference>
<evidence type="ECO:0000313" key="19">
    <source>
        <dbReference type="Proteomes" id="UP000013776"/>
    </source>
</evidence>
<keyword evidence="19" id="KW-1185">Reference proteome</keyword>
<dbReference type="PANTHER" id="PTHR10357:SF215">
    <property type="entry name" value="ALPHA-AMYLASE 1"/>
    <property type="match status" value="1"/>
</dbReference>
<comment type="caution">
    <text evidence="18">The sequence shown here is derived from an EMBL/GenBank/DDBJ whole genome shotgun (WGS) entry which is preliminary data.</text>
</comment>
<evidence type="ECO:0000256" key="1">
    <source>
        <dbReference type="ARBA" id="ARBA00000548"/>
    </source>
</evidence>
<evidence type="ECO:0000256" key="11">
    <source>
        <dbReference type="PIRSR" id="PIRSR001024-1"/>
    </source>
</evidence>
<dbReference type="InterPro" id="IPR017853">
    <property type="entry name" value="GH"/>
</dbReference>
<dbReference type="PANTHER" id="PTHR10357">
    <property type="entry name" value="ALPHA-AMYLASE FAMILY MEMBER"/>
    <property type="match status" value="1"/>
</dbReference>
<dbReference type="VEuPathDB" id="FungiDB:TAPDE_003521"/>
<dbReference type="Pfam" id="PF00128">
    <property type="entry name" value="Alpha-amylase"/>
    <property type="match status" value="1"/>
</dbReference>
<dbReference type="STRING" id="1097556.R4XIX6"/>
<dbReference type="Proteomes" id="UP000013776">
    <property type="component" value="Unassembled WGS sequence"/>
</dbReference>
<dbReference type="InterPro" id="IPR013780">
    <property type="entry name" value="Glyco_hydro_b"/>
</dbReference>
<dbReference type="SMART" id="SM00642">
    <property type="entry name" value="Aamy"/>
    <property type="match status" value="1"/>
</dbReference>
<evidence type="ECO:0000256" key="13">
    <source>
        <dbReference type="PIRSR" id="PIRSR001024-3"/>
    </source>
</evidence>
<evidence type="ECO:0000256" key="9">
    <source>
        <dbReference type="ARBA" id="ARBA00023277"/>
    </source>
</evidence>
<keyword evidence="7 16" id="KW-0378">Hydrolase</keyword>
<dbReference type="PRINTS" id="PR00110">
    <property type="entry name" value="ALPHAAMYLASE"/>
</dbReference>
<evidence type="ECO:0000256" key="14">
    <source>
        <dbReference type="PIRSR" id="PIRSR001024-5"/>
    </source>
</evidence>
<dbReference type="InterPro" id="IPR006046">
    <property type="entry name" value="Alpha_amylase"/>
</dbReference>
<accession>R4XIX6</accession>
<feature type="binding site" evidence="14">
    <location>
        <position position="183"/>
    </location>
    <ligand>
        <name>substrate</name>
    </ligand>
</feature>
<evidence type="ECO:0000256" key="16">
    <source>
        <dbReference type="RuleBase" id="RU361134"/>
    </source>
</evidence>
<keyword evidence="10 16" id="KW-0326">Glycosidase</keyword>
<evidence type="ECO:0000256" key="3">
    <source>
        <dbReference type="ARBA" id="ARBA00008061"/>
    </source>
</evidence>
<evidence type="ECO:0000256" key="2">
    <source>
        <dbReference type="ARBA" id="ARBA00001913"/>
    </source>
</evidence>
<sequence length="438" mass="48579">MVHPDEADFDRIWISPITKQIDDTTAYGQAFHGYWQQDLYSLNPHFGTFSDLLSLSQALHARGMALMVDVVVNHFGSPYQVNYSSYTPFNDGSYFHEEAFITDYSNQAMVEQGWLGNGEVPLPDIDTENPQVVSTFNAWISDLVQTYQIDGLRLDTVKHVRKDFWPGFVAAGGVFALGEVLSGDPNYLSAYQPYTGGLLDYGTYYPLLRAFTPGGNMNEVVSLTAPSYRALFTDTQLLATFMENHDMPRFPAAASSDVIIVQNAMAYTLLSDGIPVIYYGQEQSFSGGADPNNREAMWASGFKITTLYTYLAKLNRARSLAWSAGFGTNLTTGVYVDPSTSVTQKGPLLLVLSNQGSSAGNKTVSFPTQFASGTILYKCHNRLRRAASLFTARLGTTDVHEHTESRGLELGHVKDHEHVHIIHKSSRKVRLEEFPSNL</sequence>
<dbReference type="eggNOG" id="KOG0471">
    <property type="taxonomic scope" value="Eukaryota"/>
</dbReference>